<dbReference type="Gene3D" id="3.30.200.20">
    <property type="entry name" value="Phosphorylase Kinase, domain 1"/>
    <property type="match status" value="1"/>
</dbReference>
<gene>
    <name evidence="10" type="ORF">RM844_15480</name>
</gene>
<dbReference type="SUPFAM" id="SSF56112">
    <property type="entry name" value="Protein kinase-like (PK-like)"/>
    <property type="match status" value="1"/>
</dbReference>
<dbReference type="PROSITE" id="PS50011">
    <property type="entry name" value="PROTEIN_KINASE_DOM"/>
    <property type="match status" value="1"/>
</dbReference>
<dbReference type="PROSITE" id="PS00108">
    <property type="entry name" value="PROTEIN_KINASE_ST"/>
    <property type="match status" value="1"/>
</dbReference>
<keyword evidence="3 10" id="KW-0808">Transferase</keyword>
<evidence type="ECO:0000256" key="7">
    <source>
        <dbReference type="PROSITE-ProRule" id="PRU10141"/>
    </source>
</evidence>
<dbReference type="PANTHER" id="PTHR43289">
    <property type="entry name" value="MITOGEN-ACTIVATED PROTEIN KINASE KINASE KINASE 20-RELATED"/>
    <property type="match status" value="1"/>
</dbReference>
<keyword evidence="5 10" id="KW-0418">Kinase</keyword>
<evidence type="ECO:0000256" key="8">
    <source>
        <dbReference type="SAM" id="Phobius"/>
    </source>
</evidence>
<dbReference type="PANTHER" id="PTHR43289:SF6">
    <property type="entry name" value="SERINE_THREONINE-PROTEIN KINASE NEKL-3"/>
    <property type="match status" value="1"/>
</dbReference>
<feature type="domain" description="Protein kinase" evidence="9">
    <location>
        <begin position="10"/>
        <end position="264"/>
    </location>
</feature>
<evidence type="ECO:0000256" key="5">
    <source>
        <dbReference type="ARBA" id="ARBA00022777"/>
    </source>
</evidence>
<dbReference type="SMART" id="SM00220">
    <property type="entry name" value="S_TKc"/>
    <property type="match status" value="1"/>
</dbReference>
<feature type="transmembrane region" description="Helical" evidence="8">
    <location>
        <begin position="285"/>
        <end position="307"/>
    </location>
</feature>
<evidence type="ECO:0000313" key="10">
    <source>
        <dbReference type="EMBL" id="MDT0267687.1"/>
    </source>
</evidence>
<dbReference type="EC" id="2.7.11.1" evidence="1"/>
<keyword evidence="8" id="KW-0812">Transmembrane</keyword>
<dbReference type="Proteomes" id="UP001183410">
    <property type="component" value="Unassembled WGS sequence"/>
</dbReference>
<dbReference type="Pfam" id="PF00069">
    <property type="entry name" value="Pkinase"/>
    <property type="match status" value="1"/>
</dbReference>
<keyword evidence="4 7" id="KW-0547">Nucleotide-binding</keyword>
<evidence type="ECO:0000313" key="11">
    <source>
        <dbReference type="Proteomes" id="UP001183410"/>
    </source>
</evidence>
<protein>
    <recommendedName>
        <fullName evidence="1">non-specific serine/threonine protein kinase</fullName>
        <ecNumber evidence="1">2.7.11.1</ecNumber>
    </recommendedName>
</protein>
<dbReference type="CDD" id="cd14014">
    <property type="entry name" value="STKc_PknB_like"/>
    <property type="match status" value="1"/>
</dbReference>
<proteinExistence type="predicted"/>
<evidence type="ECO:0000256" key="6">
    <source>
        <dbReference type="ARBA" id="ARBA00022840"/>
    </source>
</evidence>
<evidence type="ECO:0000256" key="1">
    <source>
        <dbReference type="ARBA" id="ARBA00012513"/>
    </source>
</evidence>
<comment type="caution">
    <text evidence="10">The sequence shown here is derived from an EMBL/GenBank/DDBJ whole genome shotgun (WGS) entry which is preliminary data.</text>
</comment>
<dbReference type="RefSeq" id="WP_311667770.1">
    <property type="nucleotide sequence ID" value="NZ_JAVREO010000008.1"/>
</dbReference>
<dbReference type="InterPro" id="IPR011009">
    <property type="entry name" value="Kinase-like_dom_sf"/>
</dbReference>
<keyword evidence="2" id="KW-0723">Serine/threonine-protein kinase</keyword>
<name>A0ABU2JRV0_9ACTN</name>
<feature type="binding site" evidence="7">
    <location>
        <position position="39"/>
    </location>
    <ligand>
        <name>ATP</name>
        <dbReference type="ChEBI" id="CHEBI:30616"/>
    </ligand>
</feature>
<dbReference type="InterPro" id="IPR008271">
    <property type="entry name" value="Ser/Thr_kinase_AS"/>
</dbReference>
<dbReference type="InterPro" id="IPR000719">
    <property type="entry name" value="Prot_kinase_dom"/>
</dbReference>
<keyword evidence="8" id="KW-1133">Transmembrane helix</keyword>
<dbReference type="InterPro" id="IPR017441">
    <property type="entry name" value="Protein_kinase_ATP_BS"/>
</dbReference>
<dbReference type="Gene3D" id="1.10.510.10">
    <property type="entry name" value="Transferase(Phosphotransferase) domain 1"/>
    <property type="match status" value="1"/>
</dbReference>
<evidence type="ECO:0000256" key="2">
    <source>
        <dbReference type="ARBA" id="ARBA00022527"/>
    </source>
</evidence>
<reference evidence="11" key="1">
    <citation type="submission" date="2023-07" db="EMBL/GenBank/DDBJ databases">
        <title>30 novel species of actinomycetes from the DSMZ collection.</title>
        <authorList>
            <person name="Nouioui I."/>
        </authorList>
    </citation>
    <scope>NUCLEOTIDE SEQUENCE [LARGE SCALE GENOMIC DNA]</scope>
    <source>
        <strain evidence="11">DSM 44915</strain>
    </source>
</reference>
<accession>A0ABU2JRV0</accession>
<evidence type="ECO:0000259" key="9">
    <source>
        <dbReference type="PROSITE" id="PS50011"/>
    </source>
</evidence>
<dbReference type="PROSITE" id="PS00107">
    <property type="entry name" value="PROTEIN_KINASE_ATP"/>
    <property type="match status" value="1"/>
</dbReference>
<keyword evidence="6 7" id="KW-0067">ATP-binding</keyword>
<evidence type="ECO:0000256" key="3">
    <source>
        <dbReference type="ARBA" id="ARBA00022679"/>
    </source>
</evidence>
<dbReference type="GO" id="GO:0004674">
    <property type="term" value="F:protein serine/threonine kinase activity"/>
    <property type="evidence" value="ECO:0007669"/>
    <property type="project" value="UniProtKB-EC"/>
</dbReference>
<keyword evidence="11" id="KW-1185">Reference proteome</keyword>
<sequence length="467" mass="49776">MYSTERVGRYRLDRRLGAGGFAVVWLGYDEVLETPVAVKVLAENWAHRMDMRERFLSEARLLRRADSNRVVQVFDIGELPDERPYFVMEYADRGTLQDRLDSGDLPLSEALRLTVLVARAAAVLHAAGIVHRDIKPSNVLFRSSPGADDGEPDRVLLADLGLAKSLAHASGLTMAAGSAGYQPPEQADPTDGIDARADVYALGALGYHLVTGTVPGSPGEVVPPDELRPDLPAGVRHALLRAMEPDREERWSSATEFADELDRLAAMPGGRPAAGRRRWRPSGRALAGTAAVAATALAGGVAGWLLWQSGGDQGPVRVSDAADRISAEVPATWAEQVRDAGWNPAVLGFADGEAPALAVADDLAAWQDLTSPANGVFVGLVDGVDVTTEPPDPTRGDCQLSVNEDYLGGNWQGVVRGWHCPGDAGTFTEAALSPADGDEQPLLYVQIRQSEGDDATDRVLDSLRVGG</sequence>
<evidence type="ECO:0000256" key="4">
    <source>
        <dbReference type="ARBA" id="ARBA00022741"/>
    </source>
</evidence>
<dbReference type="EMBL" id="JAVREO010000008">
    <property type="protein sequence ID" value="MDT0267687.1"/>
    <property type="molecule type" value="Genomic_DNA"/>
</dbReference>
<organism evidence="10 11">
    <name type="scientific">Streptomyces chisholmiae</name>
    <dbReference type="NCBI Taxonomy" id="3075540"/>
    <lineage>
        <taxon>Bacteria</taxon>
        <taxon>Bacillati</taxon>
        <taxon>Actinomycetota</taxon>
        <taxon>Actinomycetes</taxon>
        <taxon>Kitasatosporales</taxon>
        <taxon>Streptomycetaceae</taxon>
        <taxon>Streptomyces</taxon>
    </lineage>
</organism>
<keyword evidence="8" id="KW-0472">Membrane</keyword>